<dbReference type="EMBL" id="CP150496">
    <property type="protein sequence ID" value="WYW54996.1"/>
    <property type="molecule type" value="Genomic_DNA"/>
</dbReference>
<feature type="transmembrane region" description="Helical" evidence="1">
    <location>
        <begin position="111"/>
        <end position="132"/>
    </location>
</feature>
<dbReference type="Proteomes" id="UP001491088">
    <property type="component" value="Chromosome"/>
</dbReference>
<feature type="transmembrane region" description="Helical" evidence="1">
    <location>
        <begin position="144"/>
        <end position="169"/>
    </location>
</feature>
<evidence type="ECO:0000256" key="1">
    <source>
        <dbReference type="SAM" id="Phobius"/>
    </source>
</evidence>
<dbReference type="RefSeq" id="WP_340932247.1">
    <property type="nucleotide sequence ID" value="NZ_CP150496.1"/>
</dbReference>
<feature type="transmembrane region" description="Helical" evidence="1">
    <location>
        <begin position="181"/>
        <end position="201"/>
    </location>
</feature>
<name>A0ABZ2TPD4_9FLAO</name>
<keyword evidence="1" id="KW-0472">Membrane</keyword>
<keyword evidence="3" id="KW-1185">Reference proteome</keyword>
<feature type="transmembrane region" description="Helical" evidence="1">
    <location>
        <begin position="28"/>
        <end position="48"/>
    </location>
</feature>
<accession>A0ABZ2TPD4</accession>
<proteinExistence type="predicted"/>
<evidence type="ECO:0000313" key="3">
    <source>
        <dbReference type="Proteomes" id="UP001491088"/>
    </source>
</evidence>
<protein>
    <submittedName>
        <fullName evidence="2">Uncharacterized protein</fullName>
    </submittedName>
</protein>
<sequence>MFNSYFYFLEVLSLLVAIFYIKKYKESYYTYFVAYLSALVFIETLGVVLRQYGVLSAPYYNIYTFFEYNLIAIIYYKLTKEEKSHKLIFYLIGIFNVFYFTGFYYQDLQDYSYLLGAITVCVFMIFYLKELLKSDSILIFQKHLPFWITVAFLIYYLTTVPFYLVLYVIKIGTREESQSLFLVQKILVVVTNLCYIYGLIWSSKQKN</sequence>
<keyword evidence="1" id="KW-0812">Transmembrane</keyword>
<keyword evidence="1" id="KW-1133">Transmembrane helix</keyword>
<reference evidence="2 3" key="1">
    <citation type="submission" date="2024-03" db="EMBL/GenBank/DDBJ databases">
        <authorList>
            <person name="Cao K."/>
        </authorList>
    </citation>
    <scope>NUCLEOTIDE SEQUENCE [LARGE SCALE GENOMIC DNA]</scope>
    <source>
        <strain evidence="2 3">MCCC 1K00696</strain>
    </source>
</reference>
<feature type="transmembrane region" description="Helical" evidence="1">
    <location>
        <begin position="87"/>
        <end position="105"/>
    </location>
</feature>
<evidence type="ECO:0000313" key="2">
    <source>
        <dbReference type="EMBL" id="WYW54996.1"/>
    </source>
</evidence>
<gene>
    <name evidence="2" type="ORF">WG950_10695</name>
</gene>
<feature type="transmembrane region" description="Helical" evidence="1">
    <location>
        <begin position="60"/>
        <end position="78"/>
    </location>
</feature>
<feature type="transmembrane region" description="Helical" evidence="1">
    <location>
        <begin position="6"/>
        <end position="21"/>
    </location>
</feature>
<organism evidence="2 3">
    <name type="scientific">Polaribacter marinaquae</name>
    <dbReference type="NCBI Taxonomy" id="1642819"/>
    <lineage>
        <taxon>Bacteria</taxon>
        <taxon>Pseudomonadati</taxon>
        <taxon>Bacteroidota</taxon>
        <taxon>Flavobacteriia</taxon>
        <taxon>Flavobacteriales</taxon>
        <taxon>Flavobacteriaceae</taxon>
    </lineage>
</organism>